<comment type="caution">
    <text evidence="1">The sequence shown here is derived from an EMBL/GenBank/DDBJ whole genome shotgun (WGS) entry which is preliminary data.</text>
</comment>
<proteinExistence type="predicted"/>
<name>A0ABN7WLI5_GIGMA</name>
<evidence type="ECO:0000313" key="2">
    <source>
        <dbReference type="Proteomes" id="UP000789901"/>
    </source>
</evidence>
<dbReference type="SUPFAM" id="SSF56219">
    <property type="entry name" value="DNase I-like"/>
    <property type="match status" value="1"/>
</dbReference>
<accession>A0ABN7WLI5</accession>
<keyword evidence="2" id="KW-1185">Reference proteome</keyword>
<evidence type="ECO:0000313" key="1">
    <source>
        <dbReference type="EMBL" id="CAG8833978.1"/>
    </source>
</evidence>
<dbReference type="Gene3D" id="3.60.10.10">
    <property type="entry name" value="Endonuclease/exonuclease/phosphatase"/>
    <property type="match status" value="1"/>
</dbReference>
<dbReference type="EMBL" id="CAJVQB010048429">
    <property type="protein sequence ID" value="CAG8833978.1"/>
    <property type="molecule type" value="Genomic_DNA"/>
</dbReference>
<sequence>MLRQNFVETFRFLNSDTQAYTWLNGSTATRINQIWISEGLIKNLYKAKILDMDLIIESDHSTVLVNLKSEYNMHDYTQRANWAEGSHLKFLYNKATTENWKEYKLSLQYFLRKCTSSLDTLNKNMNKILQKNIDNIWVSIETEIFISKICQELKKLARENKNQKAILALSSKRALEIRLLLYIINTRHKTNIDLDETASIEKWAQDIK</sequence>
<feature type="non-terminal residue" evidence="1">
    <location>
        <position position="208"/>
    </location>
</feature>
<gene>
    <name evidence="1" type="ORF">GMARGA_LOCUS31819</name>
</gene>
<organism evidence="1 2">
    <name type="scientific">Gigaspora margarita</name>
    <dbReference type="NCBI Taxonomy" id="4874"/>
    <lineage>
        <taxon>Eukaryota</taxon>
        <taxon>Fungi</taxon>
        <taxon>Fungi incertae sedis</taxon>
        <taxon>Mucoromycota</taxon>
        <taxon>Glomeromycotina</taxon>
        <taxon>Glomeromycetes</taxon>
        <taxon>Diversisporales</taxon>
        <taxon>Gigasporaceae</taxon>
        <taxon>Gigaspora</taxon>
    </lineage>
</organism>
<protein>
    <submittedName>
        <fullName evidence="1">862_t:CDS:1</fullName>
    </submittedName>
</protein>
<dbReference type="Proteomes" id="UP000789901">
    <property type="component" value="Unassembled WGS sequence"/>
</dbReference>
<reference evidence="1 2" key="1">
    <citation type="submission" date="2021-06" db="EMBL/GenBank/DDBJ databases">
        <authorList>
            <person name="Kallberg Y."/>
            <person name="Tangrot J."/>
            <person name="Rosling A."/>
        </authorList>
    </citation>
    <scope>NUCLEOTIDE SEQUENCE [LARGE SCALE GENOMIC DNA]</scope>
    <source>
        <strain evidence="1 2">120-4 pot B 10/14</strain>
    </source>
</reference>
<dbReference type="InterPro" id="IPR036691">
    <property type="entry name" value="Endo/exonu/phosph_ase_sf"/>
</dbReference>